<dbReference type="Gene3D" id="2.60.120.1440">
    <property type="match status" value="1"/>
</dbReference>
<name>A0A556AKE5_9BURK</name>
<accession>A0A556AKE5</accession>
<proteinExistence type="predicted"/>
<dbReference type="PANTHER" id="PTHR38731:SF3">
    <property type="entry name" value="BLL6125 PROTEIN"/>
    <property type="match status" value="1"/>
</dbReference>
<dbReference type="Pfam" id="PF04773">
    <property type="entry name" value="FecR"/>
    <property type="match status" value="1"/>
</dbReference>
<evidence type="ECO:0000259" key="2">
    <source>
        <dbReference type="Pfam" id="PF04773"/>
    </source>
</evidence>
<dbReference type="Proteomes" id="UP000318405">
    <property type="component" value="Unassembled WGS sequence"/>
</dbReference>
<feature type="region of interest" description="Disordered" evidence="1">
    <location>
        <begin position="213"/>
        <end position="291"/>
    </location>
</feature>
<dbReference type="AlphaFoldDB" id="A0A556AKE5"/>
<protein>
    <recommendedName>
        <fullName evidence="2">FecR protein domain-containing protein</fullName>
    </recommendedName>
</protein>
<dbReference type="EMBL" id="VLTJ01000028">
    <property type="protein sequence ID" value="TSH93367.1"/>
    <property type="molecule type" value="Genomic_DNA"/>
</dbReference>
<reference evidence="3 4" key="1">
    <citation type="submission" date="2019-07" db="EMBL/GenBank/DDBJ databases">
        <title>Qingshengfaniella alkalisoli gen. nov., sp. nov., isolated from saline soil.</title>
        <authorList>
            <person name="Xu L."/>
            <person name="Huang X.-X."/>
            <person name="Sun J.-Q."/>
        </authorList>
    </citation>
    <scope>NUCLEOTIDE SEQUENCE [LARGE SCALE GENOMIC DNA]</scope>
    <source>
        <strain evidence="3 4">DSM 27279</strain>
    </source>
</reference>
<dbReference type="RefSeq" id="WP_143948885.1">
    <property type="nucleotide sequence ID" value="NZ_BAABMB010000006.1"/>
</dbReference>
<organism evidence="3 4">
    <name type="scientific">Verticiella sediminum</name>
    <dbReference type="NCBI Taxonomy" id="1247510"/>
    <lineage>
        <taxon>Bacteria</taxon>
        <taxon>Pseudomonadati</taxon>
        <taxon>Pseudomonadota</taxon>
        <taxon>Betaproteobacteria</taxon>
        <taxon>Burkholderiales</taxon>
        <taxon>Alcaligenaceae</taxon>
        <taxon>Verticiella</taxon>
    </lineage>
</organism>
<comment type="caution">
    <text evidence="3">The sequence shown here is derived from an EMBL/GenBank/DDBJ whole genome shotgun (WGS) entry which is preliminary data.</text>
</comment>
<dbReference type="OrthoDB" id="369729at2"/>
<dbReference type="InterPro" id="IPR006860">
    <property type="entry name" value="FecR"/>
</dbReference>
<dbReference type="PANTHER" id="PTHR38731">
    <property type="entry name" value="LIPL45-RELATED LIPOPROTEIN-RELATED"/>
    <property type="match status" value="1"/>
</dbReference>
<evidence type="ECO:0000313" key="3">
    <source>
        <dbReference type="EMBL" id="TSH93367.1"/>
    </source>
</evidence>
<evidence type="ECO:0000256" key="1">
    <source>
        <dbReference type="SAM" id="MobiDB-lite"/>
    </source>
</evidence>
<gene>
    <name evidence="3" type="ORF">FOZ76_13965</name>
</gene>
<evidence type="ECO:0000313" key="4">
    <source>
        <dbReference type="Proteomes" id="UP000318405"/>
    </source>
</evidence>
<feature type="compositionally biased region" description="Pro residues" evidence="1">
    <location>
        <begin position="261"/>
        <end position="272"/>
    </location>
</feature>
<sequence>MSAHLRRWRPRLVPGIVLMGISLALPALAEPARVAGEIVLAAGPAAIRQGESEIPATRGYKLQPGQTIVTGEGAFVHVRMADGGMVAVRPFSVFQIDVFDYRHDTATDRVRYRLEEGVARSITGAVGESNKEAFRLNTPVAAVGVRGTDFVVATDAGTSRVAVNSGAVIVAALGGQCAADGFGTCASGGLLLGAGQGTDGRYVEVVRGEQLPRLVQDPDSSPDQLQRPHPQEPVAVARLPADSPSERLRNDNPKPLAADPVAPPAIDPPGQPGTPSESGPPIVTPPPGVELPSLAAMPKDVYWGRWSSGAGVDASSAARVSELVAQKKGILIVNSVYGAGLDNMARQLPRSGFASFAAAGGEGVFVGAEGATALAVQSGALDVNFDSRTFATTSTFSGAGNTYDTAARGIINDRGYLQSTPAQSNSRVTGALGAGLESAVTTVERDYVDGSLSGVIGWGKR</sequence>
<keyword evidence="4" id="KW-1185">Reference proteome</keyword>
<feature type="domain" description="FecR protein" evidence="2">
    <location>
        <begin position="67"/>
        <end position="168"/>
    </location>
</feature>